<name>A0A8S9VGV0_PHYIN</name>
<comment type="caution">
    <text evidence="1">The sequence shown here is derived from an EMBL/GenBank/DDBJ whole genome shotgun (WGS) entry which is preliminary data.</text>
</comment>
<proteinExistence type="predicted"/>
<sequence length="172" mass="19711">MEMAFGLLVNKWRVFKAPPRVGVKSIKKVVHVACMLHNFCITESLWESHNEDVDDDAEMAATLASKPVPDIIDLTVEANDASAYRRMYASTQVYPEPTSESELLRNAYVDKLRQMKRLRPTYNIRRAERERSSELLYAEFINVHSDSSEVSTFSLNYTSSKKASSSFDSFMR</sequence>
<reference evidence="1" key="1">
    <citation type="submission" date="2020-03" db="EMBL/GenBank/DDBJ databases">
        <title>Hybrid Assembly of Korean Phytophthora infestans isolates.</title>
        <authorList>
            <person name="Prokchorchik M."/>
            <person name="Lee Y."/>
            <person name="Seo J."/>
            <person name="Cho J.-H."/>
            <person name="Park Y.-E."/>
            <person name="Jang D.-C."/>
            <person name="Im J.-S."/>
            <person name="Choi J.-G."/>
            <person name="Park H.-J."/>
            <person name="Lee G.-B."/>
            <person name="Lee Y.-G."/>
            <person name="Hong S.-Y."/>
            <person name="Cho K."/>
            <person name="Sohn K.H."/>
        </authorList>
    </citation>
    <scope>NUCLEOTIDE SEQUENCE</scope>
    <source>
        <strain evidence="1">KR_2_A2</strain>
    </source>
</reference>
<accession>A0A8S9VGV0</accession>
<dbReference type="Proteomes" id="UP000704712">
    <property type="component" value="Unassembled WGS sequence"/>
</dbReference>
<gene>
    <name evidence="1" type="ORF">GN958_ATG00065</name>
</gene>
<organism evidence="1 2">
    <name type="scientific">Phytophthora infestans</name>
    <name type="common">Potato late blight agent</name>
    <name type="synonym">Botrytis infestans</name>
    <dbReference type="NCBI Taxonomy" id="4787"/>
    <lineage>
        <taxon>Eukaryota</taxon>
        <taxon>Sar</taxon>
        <taxon>Stramenopiles</taxon>
        <taxon>Oomycota</taxon>
        <taxon>Peronosporomycetes</taxon>
        <taxon>Peronosporales</taxon>
        <taxon>Peronosporaceae</taxon>
        <taxon>Phytophthora</taxon>
    </lineage>
</organism>
<dbReference type="EMBL" id="JAACNO010000019">
    <property type="protein sequence ID" value="KAF4150744.1"/>
    <property type="molecule type" value="Genomic_DNA"/>
</dbReference>
<dbReference type="AlphaFoldDB" id="A0A8S9VGV0"/>
<evidence type="ECO:0000313" key="2">
    <source>
        <dbReference type="Proteomes" id="UP000704712"/>
    </source>
</evidence>
<protein>
    <recommendedName>
        <fullName evidence="3">DDE Tnp4 domain-containing protein</fullName>
    </recommendedName>
</protein>
<evidence type="ECO:0000313" key="1">
    <source>
        <dbReference type="EMBL" id="KAF4150744.1"/>
    </source>
</evidence>
<evidence type="ECO:0008006" key="3">
    <source>
        <dbReference type="Google" id="ProtNLM"/>
    </source>
</evidence>